<dbReference type="OrthoDB" id="408631at2759"/>
<comment type="similarity">
    <text evidence="1 3">Belongs to the type-B carboxylesterase/lipase family.</text>
</comment>
<gene>
    <name evidence="5" type="ORF">BS50DRAFT_473576</name>
</gene>
<evidence type="ECO:0000313" key="6">
    <source>
        <dbReference type="Proteomes" id="UP000240883"/>
    </source>
</evidence>
<keyword evidence="2 3" id="KW-0378">Hydrolase</keyword>
<feature type="non-terminal residue" evidence="5">
    <location>
        <position position="402"/>
    </location>
</feature>
<evidence type="ECO:0000256" key="1">
    <source>
        <dbReference type="ARBA" id="ARBA00005964"/>
    </source>
</evidence>
<dbReference type="STRING" id="1448308.A0A2T2NPM5"/>
<dbReference type="PROSITE" id="PS00122">
    <property type="entry name" value="CARBOXYLESTERASE_B_1"/>
    <property type="match status" value="1"/>
</dbReference>
<evidence type="ECO:0000256" key="3">
    <source>
        <dbReference type="RuleBase" id="RU361235"/>
    </source>
</evidence>
<evidence type="ECO:0000256" key="2">
    <source>
        <dbReference type="ARBA" id="ARBA00022801"/>
    </source>
</evidence>
<dbReference type="InterPro" id="IPR002018">
    <property type="entry name" value="CarbesteraseB"/>
</dbReference>
<accession>A0A2T2NPM5</accession>
<reference evidence="5 6" key="1">
    <citation type="journal article" date="2018" name="Front. Microbiol.">
        <title>Genome-Wide Analysis of Corynespora cassiicola Leaf Fall Disease Putative Effectors.</title>
        <authorList>
            <person name="Lopez D."/>
            <person name="Ribeiro S."/>
            <person name="Label P."/>
            <person name="Fumanal B."/>
            <person name="Venisse J.S."/>
            <person name="Kohler A."/>
            <person name="de Oliveira R.R."/>
            <person name="Labutti K."/>
            <person name="Lipzen A."/>
            <person name="Lail K."/>
            <person name="Bauer D."/>
            <person name="Ohm R.A."/>
            <person name="Barry K.W."/>
            <person name="Spatafora J."/>
            <person name="Grigoriev I.V."/>
            <person name="Martin F.M."/>
            <person name="Pujade-Renaud V."/>
        </authorList>
    </citation>
    <scope>NUCLEOTIDE SEQUENCE [LARGE SCALE GENOMIC DNA]</scope>
    <source>
        <strain evidence="5 6">Philippines</strain>
    </source>
</reference>
<evidence type="ECO:0000313" key="5">
    <source>
        <dbReference type="EMBL" id="PSN67387.1"/>
    </source>
</evidence>
<dbReference type="PANTHER" id="PTHR11559">
    <property type="entry name" value="CARBOXYLESTERASE"/>
    <property type="match status" value="1"/>
</dbReference>
<sequence>INDFFGLPYAAPPVGNLRWRAPQPYSPNNFSGVTIDATRLQPPCVQGVPYWRTNRDTPGIEDCLTLNVVQPANIPEGETLPVLFNIHGGGYAVGNSSMFQSAPYAMLRHSKNSFIFVSTQYRLGAYGFLGSKRFFGEGGDANIGLLDQRFALEWVQRHISAFGGDPTRVTIMGGSAGGGSVTSQVIMYGGVQEPPFRAAIAEFPWWQQNLKEEQLQKQYEYLLSGSNCTDLNCLRSLPEAVLGNVTHDSYEIAYSDGAYGHGHFFYGPYVDGNIIRDLPSREFKAGHFSKVSMLVDREQYEGVSFSNLSMTTVEELVHDIQTQFPYSDARFIERLLALYPLNDYNSTFWQRVAWFGDFSINCPSYYVAKSFSDFFFLPTWKLTFNAGSQVHAAISPFLATLD</sequence>
<name>A0A2T2NPM5_CORCC</name>
<dbReference type="PROSITE" id="PS00941">
    <property type="entry name" value="CARBOXYLESTERASE_B_2"/>
    <property type="match status" value="1"/>
</dbReference>
<protein>
    <recommendedName>
        <fullName evidence="3">Carboxylic ester hydrolase</fullName>
        <ecNumber evidence="3">3.1.1.-</ecNumber>
    </recommendedName>
</protein>
<dbReference type="Proteomes" id="UP000240883">
    <property type="component" value="Unassembled WGS sequence"/>
</dbReference>
<dbReference type="AlphaFoldDB" id="A0A2T2NPM5"/>
<dbReference type="EMBL" id="KZ678135">
    <property type="protein sequence ID" value="PSN67387.1"/>
    <property type="molecule type" value="Genomic_DNA"/>
</dbReference>
<dbReference type="Gene3D" id="3.40.50.1820">
    <property type="entry name" value="alpha/beta hydrolase"/>
    <property type="match status" value="1"/>
</dbReference>
<dbReference type="Pfam" id="PF00135">
    <property type="entry name" value="COesterase"/>
    <property type="match status" value="1"/>
</dbReference>
<feature type="non-terminal residue" evidence="5">
    <location>
        <position position="1"/>
    </location>
</feature>
<dbReference type="SUPFAM" id="SSF53474">
    <property type="entry name" value="alpha/beta-Hydrolases"/>
    <property type="match status" value="1"/>
</dbReference>
<dbReference type="EC" id="3.1.1.-" evidence="3"/>
<dbReference type="InterPro" id="IPR019819">
    <property type="entry name" value="Carboxylesterase_B_CS"/>
</dbReference>
<dbReference type="GO" id="GO:0016787">
    <property type="term" value="F:hydrolase activity"/>
    <property type="evidence" value="ECO:0007669"/>
    <property type="project" value="UniProtKB-KW"/>
</dbReference>
<dbReference type="InterPro" id="IPR019826">
    <property type="entry name" value="Carboxylesterase_B_AS"/>
</dbReference>
<evidence type="ECO:0000259" key="4">
    <source>
        <dbReference type="Pfam" id="PF00135"/>
    </source>
</evidence>
<keyword evidence="6" id="KW-1185">Reference proteome</keyword>
<dbReference type="InterPro" id="IPR050309">
    <property type="entry name" value="Type-B_Carboxylest/Lipase"/>
</dbReference>
<proteinExistence type="inferred from homology"/>
<dbReference type="InterPro" id="IPR029058">
    <property type="entry name" value="AB_hydrolase_fold"/>
</dbReference>
<organism evidence="5 6">
    <name type="scientific">Corynespora cassiicola Philippines</name>
    <dbReference type="NCBI Taxonomy" id="1448308"/>
    <lineage>
        <taxon>Eukaryota</taxon>
        <taxon>Fungi</taxon>
        <taxon>Dikarya</taxon>
        <taxon>Ascomycota</taxon>
        <taxon>Pezizomycotina</taxon>
        <taxon>Dothideomycetes</taxon>
        <taxon>Pleosporomycetidae</taxon>
        <taxon>Pleosporales</taxon>
        <taxon>Corynesporascaceae</taxon>
        <taxon>Corynespora</taxon>
    </lineage>
</organism>
<feature type="domain" description="Carboxylesterase type B" evidence="4">
    <location>
        <begin position="2"/>
        <end position="385"/>
    </location>
</feature>